<reference evidence="2" key="1">
    <citation type="submission" date="2016-10" db="EMBL/GenBank/DDBJ databases">
        <authorList>
            <person name="Varghese N."/>
            <person name="Submissions S."/>
        </authorList>
    </citation>
    <scope>NUCLEOTIDE SEQUENCE [LARGE SCALE GENOMIC DNA]</scope>
    <source>
        <strain evidence="2">Gh-67</strain>
    </source>
</reference>
<evidence type="ECO:0000313" key="2">
    <source>
        <dbReference type="Proteomes" id="UP000199705"/>
    </source>
</evidence>
<keyword evidence="2" id="KW-1185">Reference proteome</keyword>
<sequence>MGLKCSSKVDGTDQLADEILIKKQKHPMKNIFRLLIIILSPLALHAQNPVVVKQQAILMAQSMTKGDYKTIISYTYPKAVQMAGGKEKMADMIGTAMQQMKTAGISFENITVGTPGKFYKAGKEIHCLLPETIIMASPKGRMAMHSNLLAVSGDGGKNWSFLDMNNSTADKLRQLIPNFNPAMKIPPATTEPLQ</sequence>
<evidence type="ECO:0000313" key="1">
    <source>
        <dbReference type="EMBL" id="SDI46204.1"/>
    </source>
</evidence>
<organism evidence="1 2">
    <name type="scientific">Mucilaginibacter gossypii</name>
    <dbReference type="NCBI Taxonomy" id="551996"/>
    <lineage>
        <taxon>Bacteria</taxon>
        <taxon>Pseudomonadati</taxon>
        <taxon>Bacteroidota</taxon>
        <taxon>Sphingobacteriia</taxon>
        <taxon>Sphingobacteriales</taxon>
        <taxon>Sphingobacteriaceae</taxon>
        <taxon>Mucilaginibacter</taxon>
    </lineage>
</organism>
<dbReference type="AlphaFoldDB" id="A0A1G8KS06"/>
<proteinExistence type="predicted"/>
<gene>
    <name evidence="1" type="ORF">SAMN05192573_12155</name>
</gene>
<dbReference type="EMBL" id="FNCG01000021">
    <property type="protein sequence ID" value="SDI46204.1"/>
    <property type="molecule type" value="Genomic_DNA"/>
</dbReference>
<name>A0A1G8KS06_9SPHI</name>
<dbReference type="Proteomes" id="UP000199705">
    <property type="component" value="Unassembled WGS sequence"/>
</dbReference>
<accession>A0A1G8KS06</accession>
<protein>
    <submittedName>
        <fullName evidence="1">Uncharacterized protein</fullName>
    </submittedName>
</protein>